<evidence type="ECO:0000256" key="2">
    <source>
        <dbReference type="PROSITE-ProRule" id="PRU00023"/>
    </source>
</evidence>
<dbReference type="SUPFAM" id="SSF48403">
    <property type="entry name" value="Ankyrin repeat"/>
    <property type="match status" value="1"/>
</dbReference>
<dbReference type="PROSITE" id="PS50297">
    <property type="entry name" value="ANK_REP_REGION"/>
    <property type="match status" value="5"/>
</dbReference>
<dbReference type="PANTHER" id="PTHR10039:SF5">
    <property type="entry name" value="NACHT DOMAIN-CONTAINING PROTEIN"/>
    <property type="match status" value="1"/>
</dbReference>
<feature type="compositionally biased region" description="Polar residues" evidence="3">
    <location>
        <begin position="1063"/>
        <end position="1083"/>
    </location>
</feature>
<keyword evidence="1" id="KW-0677">Repeat</keyword>
<name>A0A9P5DTZ4_9HYPO</name>
<proteinExistence type="predicted"/>
<dbReference type="InterPro" id="IPR007111">
    <property type="entry name" value="NACHT_NTPase"/>
</dbReference>
<dbReference type="InterPro" id="IPR056884">
    <property type="entry name" value="NPHP3-like_N"/>
</dbReference>
<dbReference type="PROSITE" id="PS50088">
    <property type="entry name" value="ANK_REPEAT"/>
    <property type="match status" value="5"/>
</dbReference>
<dbReference type="InterPro" id="IPR027417">
    <property type="entry name" value="P-loop_NTPase"/>
</dbReference>
<evidence type="ECO:0000259" key="4">
    <source>
        <dbReference type="PROSITE" id="PS50837"/>
    </source>
</evidence>
<dbReference type="PRINTS" id="PR01415">
    <property type="entry name" value="ANKYRIN"/>
</dbReference>
<gene>
    <name evidence="5" type="ORF">FBEOM_8782</name>
</gene>
<feature type="repeat" description="ANK" evidence="2">
    <location>
        <begin position="999"/>
        <end position="1021"/>
    </location>
</feature>
<dbReference type="Proteomes" id="UP000730481">
    <property type="component" value="Unassembled WGS sequence"/>
</dbReference>
<dbReference type="Pfam" id="PF12796">
    <property type="entry name" value="Ank_2"/>
    <property type="match status" value="1"/>
</dbReference>
<accession>A0A9P5DTZ4</accession>
<evidence type="ECO:0000256" key="1">
    <source>
        <dbReference type="ARBA" id="ARBA00022737"/>
    </source>
</evidence>
<feature type="repeat" description="ANK" evidence="2">
    <location>
        <begin position="932"/>
        <end position="964"/>
    </location>
</feature>
<evidence type="ECO:0000256" key="3">
    <source>
        <dbReference type="SAM" id="MobiDB-lite"/>
    </source>
</evidence>
<dbReference type="Gene3D" id="1.25.40.20">
    <property type="entry name" value="Ankyrin repeat-containing domain"/>
    <property type="match status" value="2"/>
</dbReference>
<dbReference type="OrthoDB" id="5095383at2759"/>
<protein>
    <submittedName>
        <fullName evidence="5">Ankyrin repeat domain protein</fullName>
    </submittedName>
</protein>
<organism evidence="5 6">
    <name type="scientific">Fusarium beomiforme</name>
    <dbReference type="NCBI Taxonomy" id="44412"/>
    <lineage>
        <taxon>Eukaryota</taxon>
        <taxon>Fungi</taxon>
        <taxon>Dikarya</taxon>
        <taxon>Ascomycota</taxon>
        <taxon>Pezizomycotina</taxon>
        <taxon>Sordariomycetes</taxon>
        <taxon>Hypocreomycetidae</taxon>
        <taxon>Hypocreales</taxon>
        <taxon>Nectriaceae</taxon>
        <taxon>Fusarium</taxon>
        <taxon>Fusarium burgessii species complex</taxon>
    </lineage>
</organism>
<keyword evidence="2" id="KW-0040">ANK repeat</keyword>
<feature type="repeat" description="ANK" evidence="2">
    <location>
        <begin position="966"/>
        <end position="998"/>
    </location>
</feature>
<evidence type="ECO:0000313" key="5">
    <source>
        <dbReference type="EMBL" id="KAF4337347.1"/>
    </source>
</evidence>
<dbReference type="PROSITE" id="PS50837">
    <property type="entry name" value="NACHT"/>
    <property type="match status" value="1"/>
</dbReference>
<dbReference type="SUPFAM" id="SSF52540">
    <property type="entry name" value="P-loop containing nucleoside triphosphate hydrolases"/>
    <property type="match status" value="1"/>
</dbReference>
<dbReference type="Gene3D" id="3.40.50.300">
    <property type="entry name" value="P-loop containing nucleotide triphosphate hydrolases"/>
    <property type="match status" value="1"/>
</dbReference>
<dbReference type="PANTHER" id="PTHR10039">
    <property type="entry name" value="AMELOGENIN"/>
    <property type="match status" value="1"/>
</dbReference>
<reference evidence="5" key="1">
    <citation type="journal article" date="2017" name="Mycologia">
        <title>Fusarium algeriense, sp. nov., a novel toxigenic crown rot pathogen of durum wheat from Algeria is nested in the Fusarium burgessii species complex.</title>
        <authorList>
            <person name="Laraba I."/>
            <person name="Keddad A."/>
            <person name="Boureghda H."/>
            <person name="Abdallah N."/>
            <person name="Vaughan M.M."/>
            <person name="Proctor R.H."/>
            <person name="Busman M."/>
            <person name="O'Donnell K."/>
        </authorList>
    </citation>
    <scope>NUCLEOTIDE SEQUENCE</scope>
    <source>
        <strain evidence="5">NRRL 25174</strain>
    </source>
</reference>
<comment type="caution">
    <text evidence="5">The sequence shown here is derived from an EMBL/GenBank/DDBJ whole genome shotgun (WGS) entry which is preliminary data.</text>
</comment>
<dbReference type="InterPro" id="IPR002110">
    <property type="entry name" value="Ankyrin_rpt"/>
</dbReference>
<sequence>MQFERIRNARKAVVVATPSPTVSDKSESAPPVRQIHLNHLQRLKMDNMTGLSLIAEGTSLTDQGIDIITIHGLGGYHNWKHPKHGFSDGSGTVFWVRDFLPTDLPSARIFTFSYHSSALCDEKGINRTTEKLLEKLKNLQKDSIEELSASVLSITAASKTTELTMGAVKLMEQILFGFASLPQHSVSWRIVHCYEELPLPGTNVRAVDPGQGEPWALPPVSLYSHHLDLCRFKTQKDLSYIKVLQSLRNLTSELSSSAADEIAVHTTLSPAEDGENYPSSNRCRFLTQETEVLESLQTEDVWDNVPDASQGTCNWILDHDAYKSWLETPSGFLWITGKAGTGKSTLMKYIIETYRQQNPPNWIVTHFFFRTGTSQSMTSLLSSLIYQLLKTTPATQTFEIFSDFVKKREHQGSGNIWDTDILTQSLLRLADKLTALGDSLFFFIDGLDECDDPGKVVDIFQRLNAFIPSRRTGICISSRPSNSFMPVAEIRMEDNNQFDIKRYLANRLLVLEDRLPPTLDIQKITQTLTEKADGMFLWGSLMVYQLSCDSYLRPLETEKHLTPWLPTSLEAAYETILRRLWSSQDGSRRKVVQDALILVLCAQRPLSILELQSALAGTHSDFDLLTPKVGLQATQWDVGLEINNIHERIPLDMADQLMILCGGLLEVTFWPPKSAKGTTSAAKSTVNFIHQTVRTFLWEKVLCIPESDSCYSESTYSEGHQYSQGFQLLEWRTGKDRNARYHFRVAWMCLLYVNGMGARFHLLKGESTISSAPFLAYSLSFGMLHLNLAKQKGVTPMTENLLQFPPFQERFIRQWTSLHGLIFKNQKLFQPGKTKAVHIMSYYGFPWLDSGLWGAKLTDIKEEDHYGRTPLSFAAAMGHRNICEFLLCKGADTSHRDHVYGQTPLSFAAAHGHKDVVELLLSHGSDYNDYISGVTPLWLASRAGHLEVVDLLLRAGANPKATSIYTGETCLSRAAALGHARTTYLLLKHGAEVDALDKTGWTPLHHAVSRGRKNTIQVLLSFINPHQLHRLKDSFSKGTSKSSWVATVLRALILWICYQRGGESQTPPASTQNTLRPSPNTKFRTIKKEGRSRRKHKLDEDTDEDDCKEDERGVPGKRPCGSNLRGRRLACPYHKKNPARHPGGSCNGIGFETRSRLRTHMYKIHDLSDTFRRCPNCKRRMQVEEYDKTHMPCGRQETHPDYEEGFDQDQAAKLRAIKKRHRDSSDEEYWREIFKALFPDWPQNEDVPSPYQETNVQALSTNYNHAIQQHCDRLLDPSTISSIAGQGPDQIRDQIEHMLRLLVQDVEKYFEDTPITIRNLPAGSIPPVPSEQPTVANQDLEPLSFTSPPERPFFGLDGSFDSASQSAFSYSTVSTSDANSSQPFQRYDHPDMYTEDTATSDQMSTNFDCPFLYHNLDSSRNPAQLQHQMAAPVRQQSTDNMSYNLEPGFPAAGQHINLTDFQLGSSQCPLNHPYTWKDLDQSDPNSGGCDED</sequence>
<dbReference type="InterPro" id="IPR036770">
    <property type="entry name" value="Ankyrin_rpt-contain_sf"/>
</dbReference>
<dbReference type="EMBL" id="PVQB02000424">
    <property type="protein sequence ID" value="KAF4337347.1"/>
    <property type="molecule type" value="Genomic_DNA"/>
</dbReference>
<dbReference type="SMART" id="SM00248">
    <property type="entry name" value="ANK"/>
    <property type="match status" value="5"/>
</dbReference>
<dbReference type="Pfam" id="PF24883">
    <property type="entry name" value="NPHP3_N"/>
    <property type="match status" value="1"/>
</dbReference>
<feature type="domain" description="NACHT" evidence="4">
    <location>
        <begin position="331"/>
        <end position="449"/>
    </location>
</feature>
<feature type="region of interest" description="Disordered" evidence="3">
    <location>
        <begin position="1063"/>
        <end position="1121"/>
    </location>
</feature>
<dbReference type="Pfam" id="PF13637">
    <property type="entry name" value="Ank_4"/>
    <property type="match status" value="1"/>
</dbReference>
<evidence type="ECO:0000313" key="6">
    <source>
        <dbReference type="Proteomes" id="UP000730481"/>
    </source>
</evidence>
<reference evidence="5" key="2">
    <citation type="submission" date="2020-02" db="EMBL/GenBank/DDBJ databases">
        <title>Identification and distribution of gene clusters putatively required for synthesis of sphingolipid metabolism inhibitors in phylogenetically diverse species of the filamentous fungus Fusarium.</title>
        <authorList>
            <person name="Kim H.-S."/>
            <person name="Busman M."/>
            <person name="Brown D.W."/>
            <person name="Divon H."/>
            <person name="Uhlig S."/>
            <person name="Proctor R.H."/>
        </authorList>
    </citation>
    <scope>NUCLEOTIDE SEQUENCE</scope>
    <source>
        <strain evidence="5">NRRL 25174</strain>
    </source>
</reference>
<feature type="repeat" description="ANK" evidence="2">
    <location>
        <begin position="900"/>
        <end position="928"/>
    </location>
</feature>
<keyword evidence="6" id="KW-1185">Reference proteome</keyword>
<feature type="repeat" description="ANK" evidence="2">
    <location>
        <begin position="866"/>
        <end position="898"/>
    </location>
</feature>